<dbReference type="Pfam" id="PF21104">
    <property type="entry name" value="Glyco_hydro_78_N"/>
    <property type="match status" value="1"/>
</dbReference>
<evidence type="ECO:0000259" key="2">
    <source>
        <dbReference type="Pfam" id="PF21104"/>
    </source>
</evidence>
<dbReference type="Gene3D" id="1.50.10.10">
    <property type="match status" value="1"/>
</dbReference>
<evidence type="ECO:0000313" key="4">
    <source>
        <dbReference type="Proteomes" id="UP000310636"/>
    </source>
</evidence>
<keyword evidence="4" id="KW-1185">Reference proteome</keyword>
<evidence type="ECO:0000313" key="3">
    <source>
        <dbReference type="EMBL" id="THF80340.1"/>
    </source>
</evidence>
<dbReference type="AlphaFoldDB" id="A0A4V3WFH5"/>
<reference evidence="3 4" key="1">
    <citation type="submission" date="2019-04" db="EMBL/GenBank/DDBJ databases">
        <title>Cohnella sp. nov. isolated from preserved vegetables.</title>
        <authorList>
            <person name="Lin S.-Y."/>
            <person name="Hung M.-H."/>
            <person name="Young C.-C."/>
        </authorList>
    </citation>
    <scope>NUCLEOTIDE SEQUENCE [LARGE SCALE GENOMIC DNA]</scope>
    <source>
        <strain evidence="3 4">CC-MHH1044</strain>
    </source>
</reference>
<dbReference type="SUPFAM" id="SSF48208">
    <property type="entry name" value="Six-hairpin glycosidases"/>
    <property type="match status" value="1"/>
</dbReference>
<dbReference type="InterPro" id="IPR012341">
    <property type="entry name" value="6hp_glycosidase-like_sf"/>
</dbReference>
<dbReference type="RefSeq" id="WP_136369777.1">
    <property type="nucleotide sequence ID" value="NZ_SSOB01000011.1"/>
</dbReference>
<dbReference type="EMBL" id="SSOB01000011">
    <property type="protein sequence ID" value="THF80340.1"/>
    <property type="molecule type" value="Genomic_DNA"/>
</dbReference>
<dbReference type="Proteomes" id="UP000310636">
    <property type="component" value="Unassembled WGS sequence"/>
</dbReference>
<evidence type="ECO:0000259" key="1">
    <source>
        <dbReference type="Pfam" id="PF17389"/>
    </source>
</evidence>
<dbReference type="OrthoDB" id="9815108at2"/>
<dbReference type="PANTHER" id="PTHR34987:SF6">
    <property type="entry name" value="ALPHA-L-RHAMNOSIDASE SIX-HAIRPIN GLYCOSIDASE DOMAIN-CONTAINING PROTEIN"/>
    <property type="match status" value="1"/>
</dbReference>
<feature type="domain" description="Glycosyl hydrolase family 78 alpha-rhamnosidase N-terminal" evidence="2">
    <location>
        <begin position="25"/>
        <end position="165"/>
    </location>
</feature>
<dbReference type="Pfam" id="PF17389">
    <property type="entry name" value="Bac_rhamnosid6H"/>
    <property type="match status" value="1"/>
</dbReference>
<keyword evidence="3" id="KW-0378">Hydrolase</keyword>
<proteinExistence type="predicted"/>
<dbReference type="InterPro" id="IPR035396">
    <property type="entry name" value="Bac_rhamnosid6H"/>
</dbReference>
<accession>A0A4V3WFH5</accession>
<gene>
    <name evidence="3" type="ORF">E6C55_10680</name>
</gene>
<feature type="domain" description="Alpha-L-rhamnosidase six-hairpin glycosidase" evidence="1">
    <location>
        <begin position="186"/>
        <end position="511"/>
    </location>
</feature>
<comment type="caution">
    <text evidence="3">The sequence shown here is derived from an EMBL/GenBank/DDBJ whole genome shotgun (WGS) entry which is preliminary data.</text>
</comment>
<organism evidence="3 4">
    <name type="scientific">Cohnella fermenti</name>
    <dbReference type="NCBI Taxonomy" id="2565925"/>
    <lineage>
        <taxon>Bacteria</taxon>
        <taxon>Bacillati</taxon>
        <taxon>Bacillota</taxon>
        <taxon>Bacilli</taxon>
        <taxon>Bacillales</taxon>
        <taxon>Paenibacillaceae</taxon>
        <taxon>Cohnella</taxon>
    </lineage>
</organism>
<dbReference type="GO" id="GO:0005975">
    <property type="term" value="P:carbohydrate metabolic process"/>
    <property type="evidence" value="ECO:0007669"/>
    <property type="project" value="InterPro"/>
</dbReference>
<name>A0A4V3WFH5_9BACL</name>
<dbReference type="InterPro" id="IPR008928">
    <property type="entry name" value="6-hairpin_glycosidase_sf"/>
</dbReference>
<sequence>MNDSHSYAETAEQHIPALRRTRIEPKRLVRVLPDEQAFQGWRTEHGGTIDAFASGDYAKGDSIVLDFGIHCVGYLTVRIGAAVGPADAPVRLKLIFGEMPCEIGEDFDSYDGSLSRAWLQEEIVNLDTVPGTYTLPRRYTFRYLRIVVLEPSRKFRITFPDIYVTHVTSGDPGRVEPLPESLPADLREMDRIAVKTLEDCMQTVFEDGPKRDRRLWLGDLRLQALASCRTFGSHSLVKRCLYLFAGLRLEGGKVPACVYEKPEPHPDDIYLYDYALFFAAALHDYYRETGDGQTLAELYPVACDQIRIGLERLDERGIVQDDETWYCFTDWRDELNKQASAQAVLIYCMKRALALARALNRNDDCNWLETEIERASKAALAELWRADAGFFVSGAEEQVSWASQIWMALAGVLDPVETTALMDRLFERPPGVGMTTPYMHHHLIEALFECGRRERAIAEMRRYWGGMMADGADTFWELYDPADKLSSPYGSNLVNSYCHAWSCTPAYFIRTYLI</sequence>
<protein>
    <submittedName>
        <fullName evidence="3">Sugar hydrolase</fullName>
    </submittedName>
</protein>
<dbReference type="InterPro" id="IPR049164">
    <property type="entry name" value="Glyco_hydro_78_N"/>
</dbReference>
<dbReference type="PANTHER" id="PTHR34987">
    <property type="entry name" value="C, PUTATIVE (AFU_ORTHOLOGUE AFUA_3G02880)-RELATED"/>
    <property type="match status" value="1"/>
</dbReference>
<dbReference type="GO" id="GO:0016787">
    <property type="term" value="F:hydrolase activity"/>
    <property type="evidence" value="ECO:0007669"/>
    <property type="project" value="UniProtKB-KW"/>
</dbReference>